<organism evidence="6 7">
    <name type="scientific">Sphaerisporangium rhizosphaerae</name>
    <dbReference type="NCBI Taxonomy" id="2269375"/>
    <lineage>
        <taxon>Bacteria</taxon>
        <taxon>Bacillati</taxon>
        <taxon>Actinomycetota</taxon>
        <taxon>Actinomycetes</taxon>
        <taxon>Streptosporangiales</taxon>
        <taxon>Streptosporangiaceae</taxon>
        <taxon>Sphaerisporangium</taxon>
    </lineage>
</organism>
<comment type="cofactor">
    <cofactor evidence="1">
        <name>FAD</name>
        <dbReference type="ChEBI" id="CHEBI:57692"/>
    </cofactor>
</comment>
<dbReference type="Gene3D" id="3.50.50.60">
    <property type="entry name" value="FAD/NAD(P)-binding domain"/>
    <property type="match status" value="1"/>
</dbReference>
<feature type="domain" description="FAD-binding" evidence="5">
    <location>
        <begin position="12"/>
        <end position="349"/>
    </location>
</feature>
<dbReference type="PRINTS" id="PR00420">
    <property type="entry name" value="RNGMNOXGNASE"/>
</dbReference>
<dbReference type="InterPro" id="IPR050641">
    <property type="entry name" value="RIFMO-like"/>
</dbReference>
<reference evidence="7" key="1">
    <citation type="journal article" date="2019" name="Int. J. Syst. Evol. Microbiol.">
        <title>The Global Catalogue of Microorganisms (GCM) 10K type strain sequencing project: providing services to taxonomists for standard genome sequencing and annotation.</title>
        <authorList>
            <consortium name="The Broad Institute Genomics Platform"/>
            <consortium name="The Broad Institute Genome Sequencing Center for Infectious Disease"/>
            <person name="Wu L."/>
            <person name="Ma J."/>
        </authorList>
    </citation>
    <scope>NUCLEOTIDE SEQUENCE [LARGE SCALE GENOMIC DNA]</scope>
    <source>
        <strain evidence="7">CECT 7649</strain>
    </source>
</reference>
<dbReference type="InterPro" id="IPR002938">
    <property type="entry name" value="FAD-bd"/>
</dbReference>
<feature type="region of interest" description="Disordered" evidence="4">
    <location>
        <begin position="559"/>
        <end position="596"/>
    </location>
</feature>
<keyword evidence="6" id="KW-0503">Monooxygenase</keyword>
<protein>
    <submittedName>
        <fullName evidence="6">FAD-dependent monooxygenase</fullName>
    </submittedName>
</protein>
<evidence type="ECO:0000313" key="7">
    <source>
        <dbReference type="Proteomes" id="UP001596496"/>
    </source>
</evidence>
<evidence type="ECO:0000256" key="1">
    <source>
        <dbReference type="ARBA" id="ARBA00001974"/>
    </source>
</evidence>
<evidence type="ECO:0000256" key="2">
    <source>
        <dbReference type="ARBA" id="ARBA00022630"/>
    </source>
</evidence>
<dbReference type="Gene3D" id="3.30.70.2450">
    <property type="match status" value="1"/>
</dbReference>
<evidence type="ECO:0000256" key="4">
    <source>
        <dbReference type="SAM" id="MobiDB-lite"/>
    </source>
</evidence>
<dbReference type="Proteomes" id="UP001596496">
    <property type="component" value="Unassembled WGS sequence"/>
</dbReference>
<dbReference type="Pfam" id="PF01494">
    <property type="entry name" value="FAD_binding_3"/>
    <property type="match status" value="1"/>
</dbReference>
<dbReference type="RefSeq" id="WP_380826498.1">
    <property type="nucleotide sequence ID" value="NZ_JBHTCG010000007.1"/>
</dbReference>
<dbReference type="SUPFAM" id="SSF51905">
    <property type="entry name" value="FAD/NAD(P)-binding domain"/>
    <property type="match status" value="1"/>
</dbReference>
<gene>
    <name evidence="6" type="ORF">ACFQSB_12790</name>
</gene>
<keyword evidence="2" id="KW-0285">Flavoprotein</keyword>
<keyword evidence="6" id="KW-0560">Oxidoreductase</keyword>
<comment type="caution">
    <text evidence="6">The sequence shown here is derived from an EMBL/GenBank/DDBJ whole genome shotgun (WGS) entry which is preliminary data.</text>
</comment>
<dbReference type="Gene3D" id="3.40.30.120">
    <property type="match status" value="1"/>
</dbReference>
<accession>A0ABW2P1R3</accession>
<dbReference type="PANTHER" id="PTHR43004">
    <property type="entry name" value="TRK SYSTEM POTASSIUM UPTAKE PROTEIN"/>
    <property type="match status" value="1"/>
</dbReference>
<keyword evidence="7" id="KW-1185">Reference proteome</keyword>
<evidence type="ECO:0000259" key="5">
    <source>
        <dbReference type="Pfam" id="PF01494"/>
    </source>
</evidence>
<dbReference type="PANTHER" id="PTHR43004:SF19">
    <property type="entry name" value="BINDING MONOOXYGENASE, PUTATIVE (JCVI)-RELATED"/>
    <property type="match status" value="1"/>
</dbReference>
<dbReference type="EMBL" id="JBHTCG010000007">
    <property type="protein sequence ID" value="MFC7383089.1"/>
    <property type="molecule type" value="Genomic_DNA"/>
</dbReference>
<evidence type="ECO:0000256" key="3">
    <source>
        <dbReference type="ARBA" id="ARBA00022827"/>
    </source>
</evidence>
<dbReference type="InterPro" id="IPR036188">
    <property type="entry name" value="FAD/NAD-bd_sf"/>
</dbReference>
<proteinExistence type="predicted"/>
<feature type="region of interest" description="Disordered" evidence="4">
    <location>
        <begin position="408"/>
        <end position="440"/>
    </location>
</feature>
<dbReference type="GO" id="GO:0004497">
    <property type="term" value="F:monooxygenase activity"/>
    <property type="evidence" value="ECO:0007669"/>
    <property type="project" value="UniProtKB-KW"/>
</dbReference>
<evidence type="ECO:0000313" key="6">
    <source>
        <dbReference type="EMBL" id="MFC7383089.1"/>
    </source>
</evidence>
<feature type="compositionally biased region" description="Gly residues" evidence="4">
    <location>
        <begin position="421"/>
        <end position="432"/>
    </location>
</feature>
<sequence>MTLGNDAREEPAEVLVAGAGPVGLTMAHELARWGVRVRLVDAREGPATTSRAIATHPRTLEVYDQMGIVEDILPRGRRITSFTMYQRGRRLTRLEADYAETPTRFPFTIAIDQVTTEETLRAAAARRGVAVEWGVRLDGFEQHAGGVRAKLVRPDGTVEHAETPWLVGCDGGHSTVRKLLGLPLLGESSETWLIADAQVETDLPRDSIYWVRCPGVTMMTVPMIEPGRWRLLDTAAVEHDPDPAAVARRFGSLITAGVGSAFHVAEPSWISVFTFQQRMAPRMREGRCLVAGDAAHVHSPASGQGMNTGVQEAFNLAWKLAMVVHGQAGEELLDSYGEERVPVGRTLLASTKRATRLIQLRNPVLAGLLPVVFAVLRAVPRLRVRMQRAILGGVSGLGLHYASGSLTTPSGDAASGPGPRGPSGGAASGPGQGERVAQADAARAADPAWRAVLAELRDPRWTLLTYTGGPRDAFGAVAAEADARYGAWLSVRTMSPRPGSGLPNPLPPGPGVPGLLAPVEGHWLLIRPDGYLAARGEALTADALAVALARLPLTPNALGTTPTQAPDALGVMPAGAPLTPRVRGGRESESPSAGAR</sequence>
<keyword evidence="3" id="KW-0274">FAD</keyword>
<name>A0ABW2P1R3_9ACTN</name>